<dbReference type="InterPro" id="IPR028202">
    <property type="entry name" value="Reductase_C"/>
</dbReference>
<evidence type="ECO:0000313" key="3">
    <source>
        <dbReference type="Proteomes" id="UP001597203"/>
    </source>
</evidence>
<proteinExistence type="predicted"/>
<sequence>MEFLPSWQAADFGARRLSEVSLKEAREKRLEASKLLERGANPSTHKKLARALALNGHEQVYAATPWFWSNQYDPKLQTVELSMGHDQVVVRGDPGKRAFSVVYLRQGRVIALDCVKRVKDNIYGVGSW</sequence>
<accession>A0ABW3P5I5</accession>
<evidence type="ECO:0000259" key="1">
    <source>
        <dbReference type="Pfam" id="PF14759"/>
    </source>
</evidence>
<comment type="caution">
    <text evidence="2">The sequence shown here is derived from an EMBL/GenBank/DDBJ whole genome shotgun (WGS) entry which is preliminary data.</text>
</comment>
<dbReference type="Gene3D" id="3.30.160.390">
    <property type="entry name" value="Integrase, DNA-binding domain"/>
    <property type="match status" value="1"/>
</dbReference>
<dbReference type="EMBL" id="JBHTLS010000134">
    <property type="protein sequence ID" value="MFD1107010.1"/>
    <property type="molecule type" value="Genomic_DNA"/>
</dbReference>
<dbReference type="Gene3D" id="3.30.390.30">
    <property type="match status" value="1"/>
</dbReference>
<dbReference type="Pfam" id="PF14759">
    <property type="entry name" value="Reductase_C"/>
    <property type="match status" value="1"/>
</dbReference>
<dbReference type="Proteomes" id="UP001597203">
    <property type="component" value="Unassembled WGS sequence"/>
</dbReference>
<dbReference type="SUPFAM" id="SSF55424">
    <property type="entry name" value="FAD/NAD-linked reductases, dimerisation (C-terminal) domain"/>
    <property type="match status" value="1"/>
</dbReference>
<dbReference type="InterPro" id="IPR038488">
    <property type="entry name" value="Integrase_DNA-bd_sf"/>
</dbReference>
<protein>
    <submittedName>
        <fullName evidence="2">Oxidoreductase C-terminal domain-containing protein</fullName>
    </submittedName>
</protein>
<dbReference type="RefSeq" id="WP_380914178.1">
    <property type="nucleotide sequence ID" value="NZ_JBHTLS010000134.1"/>
</dbReference>
<organism evidence="2 3">
    <name type="scientific">Sphingobium olei</name>
    <dbReference type="NCBI Taxonomy" id="420955"/>
    <lineage>
        <taxon>Bacteria</taxon>
        <taxon>Pseudomonadati</taxon>
        <taxon>Pseudomonadota</taxon>
        <taxon>Alphaproteobacteria</taxon>
        <taxon>Sphingomonadales</taxon>
        <taxon>Sphingomonadaceae</taxon>
        <taxon>Sphingobium</taxon>
    </lineage>
</organism>
<name>A0ABW3P5I5_9SPHN</name>
<evidence type="ECO:0000313" key="2">
    <source>
        <dbReference type="EMBL" id="MFD1107010.1"/>
    </source>
</evidence>
<keyword evidence="3" id="KW-1185">Reference proteome</keyword>
<gene>
    <name evidence="2" type="ORF">ACFQ24_19275</name>
</gene>
<dbReference type="InterPro" id="IPR016156">
    <property type="entry name" value="FAD/NAD-linked_Rdtase_dimer_sf"/>
</dbReference>
<feature type="domain" description="Reductase C-terminal" evidence="1">
    <location>
        <begin position="66"/>
        <end position="120"/>
    </location>
</feature>
<reference evidence="3" key="1">
    <citation type="journal article" date="2019" name="Int. J. Syst. Evol. Microbiol.">
        <title>The Global Catalogue of Microorganisms (GCM) 10K type strain sequencing project: providing services to taxonomists for standard genome sequencing and annotation.</title>
        <authorList>
            <consortium name="The Broad Institute Genomics Platform"/>
            <consortium name="The Broad Institute Genome Sequencing Center for Infectious Disease"/>
            <person name="Wu L."/>
            <person name="Ma J."/>
        </authorList>
    </citation>
    <scope>NUCLEOTIDE SEQUENCE [LARGE SCALE GENOMIC DNA]</scope>
    <source>
        <strain evidence="3">CCUG 54329</strain>
    </source>
</reference>